<evidence type="ECO:0000313" key="3">
    <source>
        <dbReference type="Proteomes" id="UP001176941"/>
    </source>
</evidence>
<name>A0ABN8ZD25_RANTA</name>
<protein>
    <submittedName>
        <fullName evidence="2">Uncharacterized protein</fullName>
    </submittedName>
</protein>
<sequence length="96" mass="10530">MGFLSGPLRPSQEPAPPIAIRPALLLQGPPTPGRVEGAYWKKHSSRKRRRSVSPRSGIDPQKRNAAPPPAQPFLIGCLSWAGRKNLGFHWLFGIEA</sequence>
<dbReference type="Proteomes" id="UP001176941">
    <property type="component" value="Chromosome 31"/>
</dbReference>
<feature type="compositionally biased region" description="Basic residues" evidence="1">
    <location>
        <begin position="40"/>
        <end position="52"/>
    </location>
</feature>
<accession>A0ABN8ZD25</accession>
<evidence type="ECO:0000313" key="2">
    <source>
        <dbReference type="EMBL" id="CAI9171810.1"/>
    </source>
</evidence>
<organism evidence="2 3">
    <name type="scientific">Rangifer tarandus platyrhynchus</name>
    <name type="common">Svalbard reindeer</name>
    <dbReference type="NCBI Taxonomy" id="3082113"/>
    <lineage>
        <taxon>Eukaryota</taxon>
        <taxon>Metazoa</taxon>
        <taxon>Chordata</taxon>
        <taxon>Craniata</taxon>
        <taxon>Vertebrata</taxon>
        <taxon>Euteleostomi</taxon>
        <taxon>Mammalia</taxon>
        <taxon>Eutheria</taxon>
        <taxon>Laurasiatheria</taxon>
        <taxon>Artiodactyla</taxon>
        <taxon>Ruminantia</taxon>
        <taxon>Pecora</taxon>
        <taxon>Cervidae</taxon>
        <taxon>Odocoileinae</taxon>
        <taxon>Rangifer</taxon>
    </lineage>
</organism>
<feature type="region of interest" description="Disordered" evidence="1">
    <location>
        <begin position="23"/>
        <end position="70"/>
    </location>
</feature>
<gene>
    <name evidence="2" type="ORF">MRATA1EN1_LOCUS20772</name>
</gene>
<reference evidence="2" key="1">
    <citation type="submission" date="2023-04" db="EMBL/GenBank/DDBJ databases">
        <authorList>
            <consortium name="ELIXIR-Norway"/>
        </authorList>
    </citation>
    <scope>NUCLEOTIDE SEQUENCE [LARGE SCALE GENOMIC DNA]</scope>
</reference>
<keyword evidence="3" id="KW-1185">Reference proteome</keyword>
<dbReference type="EMBL" id="OX459967">
    <property type="protein sequence ID" value="CAI9171810.1"/>
    <property type="molecule type" value="Genomic_DNA"/>
</dbReference>
<proteinExistence type="predicted"/>
<evidence type="ECO:0000256" key="1">
    <source>
        <dbReference type="SAM" id="MobiDB-lite"/>
    </source>
</evidence>